<feature type="transmembrane region" description="Helical" evidence="8">
    <location>
        <begin position="117"/>
        <end position="137"/>
    </location>
</feature>
<reference evidence="10 11" key="1">
    <citation type="submission" date="2020-04" db="EMBL/GenBank/DDBJ databases">
        <title>Global-level population genomics: horizontal gene transfer, symbiosis and evolution in Rhizobia.</title>
        <authorList>
            <person name="Gai Y."/>
        </authorList>
    </citation>
    <scope>NUCLEOTIDE SEQUENCE [LARGE SCALE GENOMIC DNA]</scope>
    <source>
        <strain evidence="10 11">BLR33</strain>
    </source>
</reference>
<dbReference type="SUPFAM" id="SSF161098">
    <property type="entry name" value="MetI-like"/>
    <property type="match status" value="1"/>
</dbReference>
<organism evidence="10 11">
    <name type="scientific">Rhizobium lentis</name>
    <dbReference type="NCBI Taxonomy" id="1138194"/>
    <lineage>
        <taxon>Bacteria</taxon>
        <taxon>Pseudomonadati</taxon>
        <taxon>Pseudomonadota</taxon>
        <taxon>Alphaproteobacteria</taxon>
        <taxon>Hyphomicrobiales</taxon>
        <taxon>Rhizobiaceae</taxon>
        <taxon>Rhizobium/Agrobacterium group</taxon>
        <taxon>Rhizobium</taxon>
    </lineage>
</organism>
<evidence type="ECO:0000313" key="11">
    <source>
        <dbReference type="Proteomes" id="UP000770629"/>
    </source>
</evidence>
<evidence type="ECO:0000256" key="1">
    <source>
        <dbReference type="ARBA" id="ARBA00004429"/>
    </source>
</evidence>
<evidence type="ECO:0000256" key="6">
    <source>
        <dbReference type="ARBA" id="ARBA00022989"/>
    </source>
</evidence>
<comment type="similarity">
    <text evidence="8">Belongs to the binding-protein-dependent transport system permease family.</text>
</comment>
<dbReference type="PANTHER" id="PTHR43357:SF4">
    <property type="entry name" value="INNER MEMBRANE ABC TRANSPORTER PERMEASE PROTEIN YDCV"/>
    <property type="match status" value="1"/>
</dbReference>
<dbReference type="Proteomes" id="UP000770629">
    <property type="component" value="Unassembled WGS sequence"/>
</dbReference>
<dbReference type="PROSITE" id="PS50928">
    <property type="entry name" value="ABC_TM1"/>
    <property type="match status" value="1"/>
</dbReference>
<dbReference type="InterPro" id="IPR035906">
    <property type="entry name" value="MetI-like_sf"/>
</dbReference>
<keyword evidence="3" id="KW-1003">Cell membrane</keyword>
<evidence type="ECO:0000256" key="3">
    <source>
        <dbReference type="ARBA" id="ARBA00022475"/>
    </source>
</evidence>
<gene>
    <name evidence="10" type="ORF">HJB60_03920</name>
</gene>
<dbReference type="EMBL" id="JABDYF010000001">
    <property type="protein sequence ID" value="MBX5088323.1"/>
    <property type="molecule type" value="Genomic_DNA"/>
</dbReference>
<feature type="domain" description="ABC transmembrane type-1" evidence="9">
    <location>
        <begin position="79"/>
        <end position="267"/>
    </location>
</feature>
<name>A0ABS7ICK6_9HYPH</name>
<comment type="caution">
    <text evidence="10">The sequence shown here is derived from an EMBL/GenBank/DDBJ whole genome shotgun (WGS) entry which is preliminary data.</text>
</comment>
<comment type="subcellular location">
    <subcellularLocation>
        <location evidence="1">Cell inner membrane</location>
        <topology evidence="1">Multi-pass membrane protein</topology>
    </subcellularLocation>
    <subcellularLocation>
        <location evidence="8">Cell membrane</location>
        <topology evidence="8">Multi-pass membrane protein</topology>
    </subcellularLocation>
</comment>
<evidence type="ECO:0000256" key="2">
    <source>
        <dbReference type="ARBA" id="ARBA00022448"/>
    </source>
</evidence>
<dbReference type="CDD" id="cd06261">
    <property type="entry name" value="TM_PBP2"/>
    <property type="match status" value="1"/>
</dbReference>
<sequence length="279" mass="30273">MTDFPVTAPLVERRQKAIGWGQLLLGTYVLLFFAFLLVPIAIVVLVSFSSSSFIVFPMPGFSAQWYYRIIDYRPFMESLLVSVEIAFLSAFAGTMLGVPAAIWAVRARTTAAQVFTNLMLAPISVPAILLGFSLLYMLSALTLGVSFMSLLITHTVVAIPYISRTVLAVYRSVPVDYEEAAAVLGASRRRIFFEITLPLIKPGIFAGALFSVLISMDNLPLSFFFGGASTSTLPVVMLSYMQNQFDPSIAAIATVQMLIALVALGIVNAIYGVEKLTAA</sequence>
<accession>A0ABS7ICK6</accession>
<dbReference type="RefSeq" id="WP_221118489.1">
    <property type="nucleotide sequence ID" value="NZ_JABDYF010000001.1"/>
</dbReference>
<evidence type="ECO:0000256" key="4">
    <source>
        <dbReference type="ARBA" id="ARBA00022519"/>
    </source>
</evidence>
<evidence type="ECO:0000256" key="5">
    <source>
        <dbReference type="ARBA" id="ARBA00022692"/>
    </source>
</evidence>
<evidence type="ECO:0000259" key="9">
    <source>
        <dbReference type="PROSITE" id="PS50928"/>
    </source>
</evidence>
<keyword evidence="4" id="KW-0997">Cell inner membrane</keyword>
<proteinExistence type="inferred from homology"/>
<dbReference type="InterPro" id="IPR000515">
    <property type="entry name" value="MetI-like"/>
</dbReference>
<keyword evidence="5 8" id="KW-0812">Transmembrane</keyword>
<evidence type="ECO:0000256" key="7">
    <source>
        <dbReference type="ARBA" id="ARBA00023136"/>
    </source>
</evidence>
<evidence type="ECO:0000313" key="10">
    <source>
        <dbReference type="EMBL" id="MBX5088323.1"/>
    </source>
</evidence>
<feature type="transmembrane region" description="Helical" evidence="8">
    <location>
        <begin position="195"/>
        <end position="215"/>
    </location>
</feature>
<keyword evidence="6 8" id="KW-1133">Transmembrane helix</keyword>
<dbReference type="Gene3D" id="1.10.3720.10">
    <property type="entry name" value="MetI-like"/>
    <property type="match status" value="1"/>
</dbReference>
<feature type="transmembrane region" description="Helical" evidence="8">
    <location>
        <begin position="23"/>
        <end position="48"/>
    </location>
</feature>
<evidence type="ECO:0000256" key="8">
    <source>
        <dbReference type="RuleBase" id="RU363032"/>
    </source>
</evidence>
<dbReference type="Pfam" id="PF00528">
    <property type="entry name" value="BPD_transp_1"/>
    <property type="match status" value="1"/>
</dbReference>
<feature type="transmembrane region" description="Helical" evidence="8">
    <location>
        <begin position="85"/>
        <end position="105"/>
    </location>
</feature>
<protein>
    <submittedName>
        <fullName evidence="10">ABC transporter permease</fullName>
    </submittedName>
</protein>
<keyword evidence="11" id="KW-1185">Reference proteome</keyword>
<dbReference type="PANTHER" id="PTHR43357">
    <property type="entry name" value="INNER MEMBRANE ABC TRANSPORTER PERMEASE PROTEIN YDCV"/>
    <property type="match status" value="1"/>
</dbReference>
<keyword evidence="7 8" id="KW-0472">Membrane</keyword>
<keyword evidence="2 8" id="KW-0813">Transport</keyword>
<feature type="transmembrane region" description="Helical" evidence="8">
    <location>
        <begin position="248"/>
        <end position="271"/>
    </location>
</feature>
<feature type="transmembrane region" description="Helical" evidence="8">
    <location>
        <begin position="143"/>
        <end position="162"/>
    </location>
</feature>